<evidence type="ECO:0000313" key="3">
    <source>
        <dbReference type="EMBL" id="TCP28262.1"/>
    </source>
</evidence>
<evidence type="ECO:0000259" key="1">
    <source>
        <dbReference type="Pfam" id="PF13280"/>
    </source>
</evidence>
<proteinExistence type="predicted"/>
<dbReference type="GO" id="GO:0003677">
    <property type="term" value="F:DNA binding"/>
    <property type="evidence" value="ECO:0007669"/>
    <property type="project" value="UniProtKB-KW"/>
</dbReference>
<dbReference type="Proteomes" id="UP000294564">
    <property type="component" value="Unassembled WGS sequence"/>
</dbReference>
<dbReference type="PROSITE" id="PS52050">
    <property type="entry name" value="WYL"/>
    <property type="match status" value="1"/>
</dbReference>
<sequence>MASNKNALIRYKTIDQCLRNTMRKWTLDDLIDACSDALYEYEGKDVYVSKRTIQLDIQMMRSDKLGYNAPIEVYQRKYYEYAEEGYSIMNIPVTENDVKVMNDAIQVLRQFKDFSLFKEMDGVLQRLEDSVYSSQKNNRAIIHLDKNEQLKGLHFIDPLYNAIQKKRVLEITYKSFKARKESKLIVHPQLLKEFNNRWFLIVHHKSDFMNLALDRIVTVKEKPEINFIDKNIDGDEYFKNVIGVTVSNTKPRRIEFWIEKRLAPYVITKPFHHTQRVIRETEDGVIFNILVQPNFELERVILGYGESIEILKPEKLRTQIQQQLHRARNRYISPNEESPTA</sequence>
<keyword evidence="3" id="KW-0238">DNA-binding</keyword>
<dbReference type="InterPro" id="IPR026881">
    <property type="entry name" value="WYL_dom"/>
</dbReference>
<accession>A0A4R2P146</accession>
<dbReference type="EMBL" id="SLXM01000001">
    <property type="protein sequence ID" value="TCP28262.1"/>
    <property type="molecule type" value="Genomic_DNA"/>
</dbReference>
<dbReference type="AlphaFoldDB" id="A0A4R2P146"/>
<dbReference type="RefSeq" id="WP_132792245.1">
    <property type="nucleotide sequence ID" value="NZ_SLXM01000001.1"/>
</dbReference>
<dbReference type="PANTHER" id="PTHR34580">
    <property type="match status" value="1"/>
</dbReference>
<protein>
    <submittedName>
        <fullName evidence="3">Putative DNA-binding transcriptional regulator YafY</fullName>
    </submittedName>
</protein>
<reference evidence="3 4" key="1">
    <citation type="submission" date="2019-03" db="EMBL/GenBank/DDBJ databases">
        <title>Genomic Encyclopedia of Type Strains, Phase IV (KMG-IV): sequencing the most valuable type-strain genomes for metagenomic binning, comparative biology and taxonomic classification.</title>
        <authorList>
            <person name="Goeker M."/>
        </authorList>
    </citation>
    <scope>NUCLEOTIDE SEQUENCE [LARGE SCALE GENOMIC DNA]</scope>
    <source>
        <strain evidence="3 4">DSM 14836</strain>
    </source>
</reference>
<name>A0A4R2P146_9FLAO</name>
<dbReference type="Pfam" id="PF13280">
    <property type="entry name" value="WYL"/>
    <property type="match status" value="1"/>
</dbReference>
<evidence type="ECO:0000313" key="4">
    <source>
        <dbReference type="Proteomes" id="UP000294564"/>
    </source>
</evidence>
<dbReference type="PANTHER" id="PTHR34580:SF9">
    <property type="entry name" value="SLL5097 PROTEIN"/>
    <property type="match status" value="1"/>
</dbReference>
<gene>
    <name evidence="3" type="ORF">EV195_101424</name>
</gene>
<dbReference type="OrthoDB" id="43316at2"/>
<evidence type="ECO:0000259" key="2">
    <source>
        <dbReference type="Pfam" id="PF25583"/>
    </source>
</evidence>
<keyword evidence="4" id="KW-1185">Reference proteome</keyword>
<feature type="domain" description="WYL" evidence="1">
    <location>
        <begin position="156"/>
        <end position="220"/>
    </location>
</feature>
<feature type="domain" description="WCX" evidence="2">
    <location>
        <begin position="251"/>
        <end position="327"/>
    </location>
</feature>
<organism evidence="3 4">
    <name type="scientific">Tenacibaculum skagerrakense</name>
    <dbReference type="NCBI Taxonomy" id="186571"/>
    <lineage>
        <taxon>Bacteria</taxon>
        <taxon>Pseudomonadati</taxon>
        <taxon>Bacteroidota</taxon>
        <taxon>Flavobacteriia</taxon>
        <taxon>Flavobacteriales</taxon>
        <taxon>Flavobacteriaceae</taxon>
        <taxon>Tenacibaculum</taxon>
    </lineage>
</organism>
<dbReference type="InterPro" id="IPR051534">
    <property type="entry name" value="CBASS_pafABC_assoc_protein"/>
</dbReference>
<dbReference type="Pfam" id="PF25583">
    <property type="entry name" value="WCX"/>
    <property type="match status" value="1"/>
</dbReference>
<comment type="caution">
    <text evidence="3">The sequence shown here is derived from an EMBL/GenBank/DDBJ whole genome shotgun (WGS) entry which is preliminary data.</text>
</comment>
<dbReference type="InterPro" id="IPR057727">
    <property type="entry name" value="WCX_dom"/>
</dbReference>